<evidence type="ECO:0000256" key="1">
    <source>
        <dbReference type="SAM" id="MobiDB-lite"/>
    </source>
</evidence>
<comment type="caution">
    <text evidence="2">The sequence shown here is derived from an EMBL/GenBank/DDBJ whole genome shotgun (WGS) entry which is preliminary data.</text>
</comment>
<proteinExistence type="predicted"/>
<accession>A0AA39YMR0</accession>
<reference evidence="2" key="1">
    <citation type="submission" date="2023-06" db="EMBL/GenBank/DDBJ databases">
        <title>Genome-scale phylogeny and comparative genomics of the fungal order Sordariales.</title>
        <authorList>
            <consortium name="Lawrence Berkeley National Laboratory"/>
            <person name="Hensen N."/>
            <person name="Bonometti L."/>
            <person name="Westerberg I."/>
            <person name="Brannstrom I.O."/>
            <person name="Guillou S."/>
            <person name="Cros-Aarteil S."/>
            <person name="Calhoun S."/>
            <person name="Haridas S."/>
            <person name="Kuo A."/>
            <person name="Mondo S."/>
            <person name="Pangilinan J."/>
            <person name="Riley R."/>
            <person name="Labutti K."/>
            <person name="Andreopoulos B."/>
            <person name="Lipzen A."/>
            <person name="Chen C."/>
            <person name="Yanf M."/>
            <person name="Daum C."/>
            <person name="Ng V."/>
            <person name="Clum A."/>
            <person name="Steindorff A."/>
            <person name="Ohm R."/>
            <person name="Martin F."/>
            <person name="Silar P."/>
            <person name="Natvig D."/>
            <person name="Lalanne C."/>
            <person name="Gautier V."/>
            <person name="Ament-Velasquez S.L."/>
            <person name="Kruys A."/>
            <person name="Hutchinson M.I."/>
            <person name="Powell A.J."/>
            <person name="Barry K."/>
            <person name="Miller A.N."/>
            <person name="Grigoriev I.V."/>
            <person name="Debuchy R."/>
            <person name="Gladieux P."/>
            <person name="Thoren M.H."/>
            <person name="Johannesson H."/>
        </authorList>
    </citation>
    <scope>NUCLEOTIDE SEQUENCE</scope>
    <source>
        <strain evidence="2">SMH2532-1</strain>
    </source>
</reference>
<evidence type="ECO:0000313" key="2">
    <source>
        <dbReference type="EMBL" id="KAK0655396.1"/>
    </source>
</evidence>
<protein>
    <submittedName>
        <fullName evidence="2">Uncharacterized protein</fullName>
    </submittedName>
</protein>
<evidence type="ECO:0000313" key="3">
    <source>
        <dbReference type="Proteomes" id="UP001174936"/>
    </source>
</evidence>
<gene>
    <name evidence="2" type="ORF">B0T16DRAFT_10494</name>
</gene>
<organism evidence="2 3">
    <name type="scientific">Cercophora newfieldiana</name>
    <dbReference type="NCBI Taxonomy" id="92897"/>
    <lineage>
        <taxon>Eukaryota</taxon>
        <taxon>Fungi</taxon>
        <taxon>Dikarya</taxon>
        <taxon>Ascomycota</taxon>
        <taxon>Pezizomycotina</taxon>
        <taxon>Sordariomycetes</taxon>
        <taxon>Sordariomycetidae</taxon>
        <taxon>Sordariales</taxon>
        <taxon>Lasiosphaeriaceae</taxon>
        <taxon>Cercophora</taxon>
    </lineage>
</organism>
<keyword evidence="3" id="KW-1185">Reference proteome</keyword>
<feature type="region of interest" description="Disordered" evidence="1">
    <location>
        <begin position="1"/>
        <end position="28"/>
    </location>
</feature>
<dbReference type="Proteomes" id="UP001174936">
    <property type="component" value="Unassembled WGS sequence"/>
</dbReference>
<sequence>MNIAAASRSAGRVSPLDTPTTLGHVRSFGDLRRTSPTLPRVRMYKSTLRQCLFFRKPQPFFFPTHKITPLSSLRSLLLPPTTSHPQVK</sequence>
<dbReference type="EMBL" id="JAULSV010000001">
    <property type="protein sequence ID" value="KAK0655396.1"/>
    <property type="molecule type" value="Genomic_DNA"/>
</dbReference>
<dbReference type="AlphaFoldDB" id="A0AA39YMR0"/>
<name>A0AA39YMR0_9PEZI</name>